<keyword evidence="2" id="KW-0813">Transport</keyword>
<organism evidence="4 5">
    <name type="scientific">Desulfovibrio fairfieldensis</name>
    <dbReference type="NCBI Taxonomy" id="44742"/>
    <lineage>
        <taxon>Bacteria</taxon>
        <taxon>Pseudomonadati</taxon>
        <taxon>Thermodesulfobacteriota</taxon>
        <taxon>Desulfovibrionia</taxon>
        <taxon>Desulfovibrionales</taxon>
        <taxon>Desulfovibrionaceae</taxon>
        <taxon>Desulfovibrio</taxon>
    </lineage>
</organism>
<evidence type="ECO:0008006" key="6">
    <source>
        <dbReference type="Google" id="ProtNLM"/>
    </source>
</evidence>
<proteinExistence type="predicted"/>
<feature type="transmembrane region" description="Helical" evidence="3">
    <location>
        <begin position="205"/>
        <end position="224"/>
    </location>
</feature>
<evidence type="ECO:0000313" key="4">
    <source>
        <dbReference type="EMBL" id="AMD89900.1"/>
    </source>
</evidence>
<dbReference type="RefSeq" id="WP_062252209.1">
    <property type="nucleotide sequence ID" value="NZ_CP014229.1"/>
</dbReference>
<sequence length="323" mass="34971">MDRLLLTLGIIFVSLAAGYAFRHAVTTGRVRLSEGTLILARQRLQTAAVFVLIPISAMLSLWGLPSPDTRLLALPLLGLAAWIWGGALSLLFARWLRLDRAQTGSLYCCGTFTNIGAVGSLVCVLFLGESAIALVALYRLCEELFYFSVSFPIARWYSRENGGQRLSFRNLRFDPILKVVLSALLLGIALNLLHVPRPEFCGRLASGFMILATVLFLFAIGLSLRLSRLARYTRQSLAVCAIKFIGVPLLITGIAKAVGYGAIDNGLPLKVVAVLSSMPVAMTALVPPSLFSLDLDLANACWIFSTLALVAVLPALLLVLPRL</sequence>
<reference evidence="5" key="1">
    <citation type="submission" date="2016-02" db="EMBL/GenBank/DDBJ databases">
        <authorList>
            <person name="Holder M.E."/>
            <person name="Ajami N.J."/>
            <person name="Petrosino J.F."/>
        </authorList>
    </citation>
    <scope>NUCLEOTIDE SEQUENCE [LARGE SCALE GENOMIC DNA]</scope>
    <source>
        <strain evidence="5">CCUG 45958</strain>
    </source>
</reference>
<keyword evidence="3" id="KW-0472">Membrane</keyword>
<accession>A0A120KM08</accession>
<dbReference type="Proteomes" id="UP000069241">
    <property type="component" value="Chromosome"/>
</dbReference>
<dbReference type="STRING" id="44742.AXF13_07095"/>
<feature type="transmembrane region" description="Helical" evidence="3">
    <location>
        <begin position="71"/>
        <end position="95"/>
    </location>
</feature>
<dbReference type="KEGG" id="dfi:AXF13_07095"/>
<dbReference type="EMBL" id="CP014229">
    <property type="protein sequence ID" value="AMD89900.1"/>
    <property type="molecule type" value="Genomic_DNA"/>
</dbReference>
<gene>
    <name evidence="4" type="ORF">AXF13_07095</name>
</gene>
<feature type="transmembrane region" description="Helical" evidence="3">
    <location>
        <begin position="236"/>
        <end position="255"/>
    </location>
</feature>
<comment type="subcellular location">
    <subcellularLocation>
        <location evidence="1">Endomembrane system</location>
        <topology evidence="1">Multi-pass membrane protein</topology>
    </subcellularLocation>
</comment>
<evidence type="ECO:0000256" key="3">
    <source>
        <dbReference type="SAM" id="Phobius"/>
    </source>
</evidence>
<feature type="transmembrane region" description="Helical" evidence="3">
    <location>
        <begin position="297"/>
        <end position="320"/>
    </location>
</feature>
<feature type="transmembrane region" description="Helical" evidence="3">
    <location>
        <begin position="175"/>
        <end position="193"/>
    </location>
</feature>
<dbReference type="InterPro" id="IPR038770">
    <property type="entry name" value="Na+/solute_symporter_sf"/>
</dbReference>
<dbReference type="PANTHER" id="PTHR36838">
    <property type="entry name" value="AUXIN EFFLUX CARRIER FAMILY PROTEIN"/>
    <property type="match status" value="1"/>
</dbReference>
<keyword evidence="3" id="KW-1133">Transmembrane helix</keyword>
<dbReference type="GO" id="GO:0012505">
    <property type="term" value="C:endomembrane system"/>
    <property type="evidence" value="ECO:0007669"/>
    <property type="project" value="UniProtKB-SubCell"/>
</dbReference>
<feature type="transmembrane region" description="Helical" evidence="3">
    <location>
        <begin position="267"/>
        <end position="285"/>
    </location>
</feature>
<feature type="transmembrane region" description="Helical" evidence="3">
    <location>
        <begin position="44"/>
        <end position="64"/>
    </location>
</feature>
<dbReference type="Gene3D" id="1.20.1530.20">
    <property type="match status" value="1"/>
</dbReference>
<keyword evidence="3" id="KW-0812">Transmembrane</keyword>
<dbReference type="PANTHER" id="PTHR36838:SF3">
    <property type="entry name" value="TRANSPORTER AUXIN EFFLUX CARRIER EC FAMILY"/>
    <property type="match status" value="1"/>
</dbReference>
<name>A0A120KM08_9BACT</name>
<evidence type="ECO:0000256" key="2">
    <source>
        <dbReference type="ARBA" id="ARBA00022448"/>
    </source>
</evidence>
<evidence type="ECO:0000256" key="1">
    <source>
        <dbReference type="ARBA" id="ARBA00004127"/>
    </source>
</evidence>
<protein>
    <recommendedName>
        <fullName evidence="6">Transporter</fullName>
    </recommendedName>
</protein>
<keyword evidence="5" id="KW-1185">Reference proteome</keyword>
<dbReference type="AlphaFoldDB" id="A0A120KM08"/>
<feature type="transmembrane region" description="Helical" evidence="3">
    <location>
        <begin position="115"/>
        <end position="138"/>
    </location>
</feature>
<evidence type="ECO:0000313" key="5">
    <source>
        <dbReference type="Proteomes" id="UP000069241"/>
    </source>
</evidence>